<evidence type="ECO:0000313" key="2">
    <source>
        <dbReference type="Proteomes" id="UP001358586"/>
    </source>
</evidence>
<organism evidence="1 2">
    <name type="scientific">Gossypium arboreum</name>
    <name type="common">Tree cotton</name>
    <name type="synonym">Gossypium nanking</name>
    <dbReference type="NCBI Taxonomy" id="29729"/>
    <lineage>
        <taxon>Eukaryota</taxon>
        <taxon>Viridiplantae</taxon>
        <taxon>Streptophyta</taxon>
        <taxon>Embryophyta</taxon>
        <taxon>Tracheophyta</taxon>
        <taxon>Spermatophyta</taxon>
        <taxon>Magnoliopsida</taxon>
        <taxon>eudicotyledons</taxon>
        <taxon>Gunneridae</taxon>
        <taxon>Pentapetalae</taxon>
        <taxon>rosids</taxon>
        <taxon>malvids</taxon>
        <taxon>Malvales</taxon>
        <taxon>Malvaceae</taxon>
        <taxon>Malvoideae</taxon>
        <taxon>Gossypium</taxon>
    </lineage>
</organism>
<reference evidence="1 2" key="1">
    <citation type="submission" date="2023-03" db="EMBL/GenBank/DDBJ databases">
        <title>WGS of Gossypium arboreum.</title>
        <authorList>
            <person name="Yu D."/>
        </authorList>
    </citation>
    <scope>NUCLEOTIDE SEQUENCE [LARGE SCALE GENOMIC DNA]</scope>
    <source>
        <tissue evidence="1">Leaf</tissue>
    </source>
</reference>
<evidence type="ECO:0000313" key="1">
    <source>
        <dbReference type="EMBL" id="KAK5772305.1"/>
    </source>
</evidence>
<dbReference type="EMBL" id="JARKNE010000013">
    <property type="protein sequence ID" value="KAK5772305.1"/>
    <property type="molecule type" value="Genomic_DNA"/>
</dbReference>
<keyword evidence="2" id="KW-1185">Reference proteome</keyword>
<protein>
    <submittedName>
        <fullName evidence="1">Uncharacterized protein</fullName>
    </submittedName>
</protein>
<accession>A0ABR0MGV3</accession>
<sequence length="113" mass="13427">MDHLLQSNTKFFEGSNLMDQASWFDRILVQMKDFVGNRRNDREGTKLHMKTYNRCRRNEHVKEMCTFKADEHNTTDESLLIGLSPKNQNLAINNMLENRKTYGSWMLVEKKSR</sequence>
<gene>
    <name evidence="1" type="ORF">PVK06_048590</name>
</gene>
<dbReference type="Proteomes" id="UP001358586">
    <property type="component" value="Chromosome 13"/>
</dbReference>
<comment type="caution">
    <text evidence="1">The sequence shown here is derived from an EMBL/GenBank/DDBJ whole genome shotgun (WGS) entry which is preliminary data.</text>
</comment>
<name>A0ABR0MGV3_GOSAR</name>
<proteinExistence type="predicted"/>